<evidence type="ECO:0000313" key="5">
    <source>
        <dbReference type="Proteomes" id="UP000076848"/>
    </source>
</evidence>
<dbReference type="NCBIfam" id="TIGR00229">
    <property type="entry name" value="sensory_box"/>
    <property type="match status" value="1"/>
</dbReference>
<feature type="domain" description="GGDEF" evidence="3">
    <location>
        <begin position="157"/>
        <end position="289"/>
    </location>
</feature>
<dbReference type="InterPro" id="IPR043128">
    <property type="entry name" value="Rev_trsase/Diguanyl_cyclase"/>
</dbReference>
<dbReference type="SUPFAM" id="SSF55785">
    <property type="entry name" value="PYP-like sensor domain (PAS domain)"/>
    <property type="match status" value="1"/>
</dbReference>
<dbReference type="PANTHER" id="PTHR44757:SF2">
    <property type="entry name" value="BIOFILM ARCHITECTURE MAINTENANCE PROTEIN MBAA"/>
    <property type="match status" value="1"/>
</dbReference>
<dbReference type="InterPro" id="IPR000014">
    <property type="entry name" value="PAS"/>
</dbReference>
<dbReference type="InterPro" id="IPR000160">
    <property type="entry name" value="GGDEF_dom"/>
</dbReference>
<proteinExistence type="predicted"/>
<dbReference type="PROSITE" id="PS50112">
    <property type="entry name" value="PAS"/>
    <property type="match status" value="1"/>
</dbReference>
<dbReference type="PROSITE" id="PS50887">
    <property type="entry name" value="GGDEF"/>
    <property type="match status" value="1"/>
</dbReference>
<dbReference type="AlphaFoldDB" id="A0A157SCM2"/>
<dbReference type="Gene3D" id="3.30.450.20">
    <property type="entry name" value="PAS domain"/>
    <property type="match status" value="1"/>
</dbReference>
<dbReference type="SUPFAM" id="SSF141868">
    <property type="entry name" value="EAL domain-like"/>
    <property type="match status" value="1"/>
</dbReference>
<dbReference type="Pfam" id="PF08448">
    <property type="entry name" value="PAS_4"/>
    <property type="match status" value="1"/>
</dbReference>
<dbReference type="EMBL" id="FKIF01000003">
    <property type="protein sequence ID" value="SAI67983.1"/>
    <property type="molecule type" value="Genomic_DNA"/>
</dbReference>
<keyword evidence="5" id="KW-1185">Reference proteome</keyword>
<dbReference type="Proteomes" id="UP000076848">
    <property type="component" value="Unassembled WGS sequence"/>
</dbReference>
<dbReference type="SMART" id="SM00052">
    <property type="entry name" value="EAL"/>
    <property type="match status" value="1"/>
</dbReference>
<organism evidence="4 5">
    <name type="scientific">Bordetella ansorpii</name>
    <dbReference type="NCBI Taxonomy" id="288768"/>
    <lineage>
        <taxon>Bacteria</taxon>
        <taxon>Pseudomonadati</taxon>
        <taxon>Pseudomonadota</taxon>
        <taxon>Betaproteobacteria</taxon>
        <taxon>Burkholderiales</taxon>
        <taxon>Alcaligenaceae</taxon>
        <taxon>Bordetella</taxon>
    </lineage>
</organism>
<dbReference type="CDD" id="cd01948">
    <property type="entry name" value="EAL"/>
    <property type="match status" value="1"/>
</dbReference>
<evidence type="ECO:0000313" key="4">
    <source>
        <dbReference type="EMBL" id="SAI67983.1"/>
    </source>
</evidence>
<dbReference type="CDD" id="cd00130">
    <property type="entry name" value="PAS"/>
    <property type="match status" value="1"/>
</dbReference>
<gene>
    <name evidence="4" type="primary">cph2_2</name>
    <name evidence="4" type="ORF">SAMEA3906486_01772</name>
</gene>
<dbReference type="InterPro" id="IPR001633">
    <property type="entry name" value="EAL_dom"/>
</dbReference>
<feature type="domain" description="EAL" evidence="2">
    <location>
        <begin position="298"/>
        <end position="552"/>
    </location>
</feature>
<dbReference type="SMART" id="SM00091">
    <property type="entry name" value="PAS"/>
    <property type="match status" value="1"/>
</dbReference>
<feature type="domain" description="PAS" evidence="1">
    <location>
        <begin position="3"/>
        <end position="58"/>
    </location>
</feature>
<dbReference type="PANTHER" id="PTHR44757">
    <property type="entry name" value="DIGUANYLATE CYCLASE DGCP"/>
    <property type="match status" value="1"/>
</dbReference>
<name>A0A157SCM2_9BORD</name>
<dbReference type="STRING" id="288768.SAMEA3906486_01772"/>
<dbReference type="SMART" id="SM00267">
    <property type="entry name" value="GGDEF"/>
    <property type="match status" value="1"/>
</dbReference>
<dbReference type="Gene3D" id="3.30.70.270">
    <property type="match status" value="1"/>
</dbReference>
<dbReference type="InterPro" id="IPR052155">
    <property type="entry name" value="Biofilm_reg_signaling"/>
</dbReference>
<dbReference type="Pfam" id="PF00990">
    <property type="entry name" value="GGDEF"/>
    <property type="match status" value="1"/>
</dbReference>
<dbReference type="PROSITE" id="PS50883">
    <property type="entry name" value="EAL"/>
    <property type="match status" value="1"/>
</dbReference>
<dbReference type="InterPro" id="IPR013656">
    <property type="entry name" value="PAS_4"/>
</dbReference>
<dbReference type="InterPro" id="IPR035965">
    <property type="entry name" value="PAS-like_dom_sf"/>
</dbReference>
<dbReference type="InterPro" id="IPR035919">
    <property type="entry name" value="EAL_sf"/>
</dbReference>
<evidence type="ECO:0000259" key="3">
    <source>
        <dbReference type="PROSITE" id="PS50887"/>
    </source>
</evidence>
<dbReference type="Gene3D" id="3.20.20.450">
    <property type="entry name" value="EAL domain"/>
    <property type="match status" value="1"/>
</dbReference>
<dbReference type="Pfam" id="PF00563">
    <property type="entry name" value="EAL"/>
    <property type="match status" value="1"/>
</dbReference>
<reference evidence="4 5" key="1">
    <citation type="submission" date="2016-04" db="EMBL/GenBank/DDBJ databases">
        <authorList>
            <consortium name="Pathogen Informatics"/>
        </authorList>
    </citation>
    <scope>NUCLEOTIDE SEQUENCE [LARGE SCALE GENOMIC DNA]</scope>
    <source>
        <strain evidence="4 5">H050680373</strain>
    </source>
</reference>
<evidence type="ECO:0000259" key="2">
    <source>
        <dbReference type="PROSITE" id="PS50883"/>
    </source>
</evidence>
<dbReference type="SUPFAM" id="SSF55073">
    <property type="entry name" value="Nucleotide cyclase"/>
    <property type="match status" value="1"/>
</dbReference>
<dbReference type="InterPro" id="IPR029787">
    <property type="entry name" value="Nucleotide_cyclase"/>
</dbReference>
<evidence type="ECO:0000259" key="1">
    <source>
        <dbReference type="PROSITE" id="PS50112"/>
    </source>
</evidence>
<accession>A0A157SCM2</accession>
<sequence length="553" mass="60658">METFVDYENLLSRAACGLFECEPDGTLSYANQAYADLTGQAIPDLIGKRSFLSLLDPNTPDVGMGGQQSWLKALAADRHFEQECVYQCGDRSRRTVLQAISPLRQNGRRRYVGVTMDVSSRAAESRNAWYASHHDASTRLPNLFLFEERLALLLRRRPVAVMSLGLDDVGTLPRASGLPEWENAVLAVADRLRTFSGYDGVVSHLGAGEFLMVLDAGDPAVPTAQAMLKRVSEPLQVSGRVAYPRASAGLYEHQGGGDTACAHDLIRRAHLALSHARQGGGNSLRVFEPKMESALSDRWALASDLAAAVNAHSLYLDYQPEFDLMDGRLRVAEALVRWRHPARGQVSPAEFIPVAETAGLMEVLGAWVLETACRFGRMLQTRYEDPPRVAVNVSPVQFRRPDFADAVVDVLVRTELAPELLELEITEGVLMEGSKEIDTTLQRLHAMGVSVVLDDFGTGFSSLGYLARYPVDRLKIDQSFVRKLPDDARSLAIVTAVIGMARALKIEITAEGIEHEAQAEVLRSLGCTLGQGFGLSRPMAERALVNMLKPRFG</sequence>
<protein>
    <submittedName>
        <fullName evidence="4">Signalling protein</fullName>
    </submittedName>
</protein>